<dbReference type="GO" id="GO:0031638">
    <property type="term" value="P:zymogen activation"/>
    <property type="evidence" value="ECO:0007669"/>
    <property type="project" value="TreeGrafter"/>
</dbReference>
<feature type="disulfide bond" evidence="7">
    <location>
        <begin position="256"/>
        <end position="266"/>
    </location>
</feature>
<evidence type="ECO:0000313" key="10">
    <source>
        <dbReference type="Ensembl" id="ENSOMYP00000006504.2"/>
    </source>
</evidence>
<evidence type="ECO:0000313" key="11">
    <source>
        <dbReference type="Proteomes" id="UP000694395"/>
    </source>
</evidence>
<dbReference type="PRINTS" id="PR00258">
    <property type="entry name" value="SPERACTRCPTR"/>
</dbReference>
<feature type="domain" description="SRCR" evidence="9">
    <location>
        <begin position="186"/>
        <end position="286"/>
    </location>
</feature>
<dbReference type="Pfam" id="PF00530">
    <property type="entry name" value="SRCR"/>
    <property type="match status" value="1"/>
</dbReference>
<dbReference type="SUPFAM" id="SSF56487">
    <property type="entry name" value="SRCR-like"/>
    <property type="match status" value="2"/>
</dbReference>
<feature type="disulfide bond" evidence="7">
    <location>
        <begin position="211"/>
        <end position="275"/>
    </location>
</feature>
<dbReference type="GeneTree" id="ENSGT00940000162108"/>
<sequence>MLVENHKLQQCKQKYKQSCFRLRSMCSKDPGLTVFCEMELFRTTILLSVLVLSQGFLNKDYSVPGNFSGSRETDEQQTSNLTISHPPRLSHHCSGVVEVLHRGLWRPVTFDLGSAEWAKVVEDICTNLSCGAVYELRQNGTATLNYSSSTCLSQCVYRELLVENCTELSYTDCSNLTEITCGHQAVRLAGGSHHCEGRVELWREEKWGTVCDDSWDLRDGGVVCAQLGCGSALNVSGEDGSFEAGVGQVLLDEVNCGGSERNLWECPSMGTVNDCGHKEDAAVVCSGIPSQPGNETAEQNTQTSTTAGSVLLVTSAESRSSPPAAAVWGCIALSIALLLTLLSNASLFLSYRRRAALLVHQRQDGRLLSIQSQHTDRGESVNLLTVTMDTADYTLQYLSKQPSQNDTDASCDSDYENYDFNDQPSVAMATALVRVLDNGVSTSREPWETTQTAETSDAPEKYNIVTETINGIERNNTATQSRHSLVSSSTSSGESYENIETLEKELLDSGPDLRETALTDLICGREPSLGSSSSTTSGESYYNVGMAVEQHLQSENTYTHSPVQSTSTHQDQQQPVNSSCHLLSNQNQDDSSSSSSSELYENIGVQDEEGIGDATVKEDPDQSLSDSDYDDITNY</sequence>
<dbReference type="FunFam" id="3.10.250.10:FF:000002">
    <property type="entry name" value="Scavenger receptor cysteine-rich type 1 protein M130"/>
    <property type="match status" value="1"/>
</dbReference>
<dbReference type="PANTHER" id="PTHR48071:SF15">
    <property type="entry name" value="SRCR DOMAIN-CONTAINING PROTEIN"/>
    <property type="match status" value="1"/>
</dbReference>
<dbReference type="Gene3D" id="3.10.250.10">
    <property type="entry name" value="SRCR-like domain"/>
    <property type="match status" value="1"/>
</dbReference>
<feature type="compositionally biased region" description="Low complexity" evidence="8">
    <location>
        <begin position="584"/>
        <end position="597"/>
    </location>
</feature>
<dbReference type="PANTHER" id="PTHR48071">
    <property type="entry name" value="SRCR DOMAIN-CONTAINING PROTEIN"/>
    <property type="match status" value="1"/>
</dbReference>
<keyword evidence="3" id="KW-0732">Signal</keyword>
<dbReference type="GO" id="GO:0005615">
    <property type="term" value="C:extracellular space"/>
    <property type="evidence" value="ECO:0007669"/>
    <property type="project" value="TreeGrafter"/>
</dbReference>
<evidence type="ECO:0000256" key="1">
    <source>
        <dbReference type="ARBA" id="ARBA00004613"/>
    </source>
</evidence>
<protein>
    <recommendedName>
        <fullName evidence="9">SRCR domain-containing protein</fullName>
    </recommendedName>
</protein>
<evidence type="ECO:0000259" key="9">
    <source>
        <dbReference type="PROSITE" id="PS50287"/>
    </source>
</evidence>
<feature type="region of interest" description="Disordered" evidence="8">
    <location>
        <begin position="557"/>
        <end position="635"/>
    </location>
</feature>
<evidence type="ECO:0000256" key="6">
    <source>
        <dbReference type="ARBA" id="ARBA00023180"/>
    </source>
</evidence>
<dbReference type="InterPro" id="IPR036772">
    <property type="entry name" value="SRCR-like_dom_sf"/>
</dbReference>
<dbReference type="Ensembl" id="ENSOMYT00000007218.2">
    <property type="protein sequence ID" value="ENSOMYP00000006504.2"/>
    <property type="gene ID" value="ENSOMYG00000003301.2"/>
</dbReference>
<dbReference type="SMART" id="SM00202">
    <property type="entry name" value="SR"/>
    <property type="match status" value="1"/>
</dbReference>
<feature type="domain" description="SRCR" evidence="9">
    <location>
        <begin position="81"/>
        <end position="182"/>
    </location>
</feature>
<feature type="compositionally biased region" description="Low complexity" evidence="8">
    <location>
        <begin position="481"/>
        <end position="495"/>
    </location>
</feature>
<keyword evidence="2" id="KW-0964">Secreted</keyword>
<dbReference type="PROSITE" id="PS00420">
    <property type="entry name" value="SRCR_1"/>
    <property type="match status" value="1"/>
</dbReference>
<organism evidence="10 11">
    <name type="scientific">Oncorhynchus mykiss</name>
    <name type="common">Rainbow trout</name>
    <name type="synonym">Salmo gairdneri</name>
    <dbReference type="NCBI Taxonomy" id="8022"/>
    <lineage>
        <taxon>Eukaryota</taxon>
        <taxon>Metazoa</taxon>
        <taxon>Chordata</taxon>
        <taxon>Craniata</taxon>
        <taxon>Vertebrata</taxon>
        <taxon>Euteleostomi</taxon>
        <taxon>Actinopterygii</taxon>
        <taxon>Neopterygii</taxon>
        <taxon>Teleostei</taxon>
        <taxon>Protacanthopterygii</taxon>
        <taxon>Salmoniformes</taxon>
        <taxon>Salmonidae</taxon>
        <taxon>Salmoninae</taxon>
        <taxon>Oncorhynchus</taxon>
    </lineage>
</organism>
<accession>A0A8C7LVB9</accession>
<dbReference type="GO" id="GO:0004252">
    <property type="term" value="F:serine-type endopeptidase activity"/>
    <property type="evidence" value="ECO:0007669"/>
    <property type="project" value="TreeGrafter"/>
</dbReference>
<keyword evidence="6" id="KW-0325">Glycoprotein</keyword>
<dbReference type="AlphaFoldDB" id="A0A8C7LVB9"/>
<evidence type="ECO:0000256" key="5">
    <source>
        <dbReference type="ARBA" id="ARBA00023157"/>
    </source>
</evidence>
<feature type="region of interest" description="Disordered" evidence="8">
    <location>
        <begin position="474"/>
        <end position="497"/>
    </location>
</feature>
<reference evidence="10" key="2">
    <citation type="submission" date="2025-08" db="UniProtKB">
        <authorList>
            <consortium name="Ensembl"/>
        </authorList>
    </citation>
    <scope>IDENTIFICATION</scope>
</reference>
<dbReference type="InterPro" id="IPR001190">
    <property type="entry name" value="SRCR"/>
</dbReference>
<keyword evidence="11" id="KW-1185">Reference proteome</keyword>
<proteinExistence type="predicted"/>
<dbReference type="PROSITE" id="PS50287">
    <property type="entry name" value="SRCR_2"/>
    <property type="match status" value="2"/>
</dbReference>
<name>A0A8C7LVB9_ONCMY</name>
<keyword evidence="5 7" id="KW-1015">Disulfide bond</keyword>
<comment type="subcellular location">
    <subcellularLocation>
        <location evidence="1">Secreted</location>
    </subcellularLocation>
</comment>
<reference evidence="10" key="3">
    <citation type="submission" date="2025-09" db="UniProtKB">
        <authorList>
            <consortium name="Ensembl"/>
        </authorList>
    </citation>
    <scope>IDENTIFICATION</scope>
</reference>
<dbReference type="Proteomes" id="UP000694395">
    <property type="component" value="Chromosome 3"/>
</dbReference>
<feature type="disulfide bond" evidence="7">
    <location>
        <begin position="224"/>
        <end position="285"/>
    </location>
</feature>
<comment type="caution">
    <text evidence="7">Lacks conserved residue(s) required for the propagation of feature annotation.</text>
</comment>
<keyword evidence="4" id="KW-0677">Repeat</keyword>
<evidence type="ECO:0000256" key="4">
    <source>
        <dbReference type="ARBA" id="ARBA00022737"/>
    </source>
</evidence>
<evidence type="ECO:0000256" key="8">
    <source>
        <dbReference type="SAM" id="MobiDB-lite"/>
    </source>
</evidence>
<evidence type="ECO:0000256" key="2">
    <source>
        <dbReference type="ARBA" id="ARBA00022525"/>
    </source>
</evidence>
<evidence type="ECO:0000256" key="7">
    <source>
        <dbReference type="PROSITE-ProRule" id="PRU00196"/>
    </source>
</evidence>
<evidence type="ECO:0000256" key="3">
    <source>
        <dbReference type="ARBA" id="ARBA00022729"/>
    </source>
</evidence>
<feature type="compositionally biased region" description="Polar residues" evidence="8">
    <location>
        <begin position="557"/>
        <end position="583"/>
    </location>
</feature>
<reference evidence="10" key="1">
    <citation type="submission" date="2020-07" db="EMBL/GenBank/DDBJ databases">
        <title>A long reads based de novo assembly of the rainbow trout Arlee double haploid line genome.</title>
        <authorList>
            <person name="Gao G."/>
            <person name="Palti Y."/>
        </authorList>
    </citation>
    <scope>NUCLEOTIDE SEQUENCE [LARGE SCALE GENOMIC DNA]</scope>
</reference>
<dbReference type="GO" id="GO:0005886">
    <property type="term" value="C:plasma membrane"/>
    <property type="evidence" value="ECO:0007669"/>
    <property type="project" value="TreeGrafter"/>
</dbReference>